<evidence type="ECO:0000256" key="2">
    <source>
        <dbReference type="ARBA" id="ARBA00006966"/>
    </source>
</evidence>
<dbReference type="AlphaFoldDB" id="A0AAW1NS25"/>
<comment type="caution">
    <text evidence="7">The sequence shown here is derived from an EMBL/GenBank/DDBJ whole genome shotgun (WGS) entry which is preliminary data.</text>
</comment>
<dbReference type="PANTHER" id="PTHR48097">
    <property type="entry name" value="L-THREONINE ALDOLASE-RELATED"/>
    <property type="match status" value="1"/>
</dbReference>
<reference evidence="7 8" key="1">
    <citation type="journal article" date="2024" name="Nat. Commun.">
        <title>Phylogenomics reveals the evolutionary origins of lichenization in chlorophyte algae.</title>
        <authorList>
            <person name="Puginier C."/>
            <person name="Libourel C."/>
            <person name="Otte J."/>
            <person name="Skaloud P."/>
            <person name="Haon M."/>
            <person name="Grisel S."/>
            <person name="Petersen M."/>
            <person name="Berrin J.G."/>
            <person name="Delaux P.M."/>
            <person name="Dal Grande F."/>
            <person name="Keller J."/>
        </authorList>
    </citation>
    <scope>NUCLEOTIDE SEQUENCE [LARGE SCALE GENOMIC DNA]</scope>
    <source>
        <strain evidence="7 8">SAG 2036</strain>
    </source>
</reference>
<evidence type="ECO:0000313" key="7">
    <source>
        <dbReference type="EMBL" id="KAK9789590.1"/>
    </source>
</evidence>
<accession>A0AAW1NS25</accession>
<dbReference type="Gene3D" id="3.40.640.10">
    <property type="entry name" value="Type I PLP-dependent aspartate aminotransferase-like (Major domain)"/>
    <property type="match status" value="1"/>
</dbReference>
<dbReference type="FunFam" id="3.90.1150.10:FF:000041">
    <property type="entry name" value="Low-specificity L-threonine aldolase"/>
    <property type="match status" value="1"/>
</dbReference>
<feature type="modified residue" description="N6-(pyridoxal phosphate)lysine" evidence="5">
    <location>
        <position position="182"/>
    </location>
</feature>
<dbReference type="Proteomes" id="UP001465755">
    <property type="component" value="Unassembled WGS sequence"/>
</dbReference>
<dbReference type="GO" id="GO:0006545">
    <property type="term" value="P:glycine biosynthetic process"/>
    <property type="evidence" value="ECO:0007669"/>
    <property type="project" value="TreeGrafter"/>
</dbReference>
<dbReference type="PANTHER" id="PTHR48097:SF9">
    <property type="entry name" value="L-THREONINE ALDOLASE"/>
    <property type="match status" value="1"/>
</dbReference>
<evidence type="ECO:0000259" key="6">
    <source>
        <dbReference type="Pfam" id="PF01212"/>
    </source>
</evidence>
<dbReference type="InterPro" id="IPR023603">
    <property type="entry name" value="Low_specificity_L-TA-like"/>
</dbReference>
<gene>
    <name evidence="7" type="ORF">WJX73_001833</name>
</gene>
<organism evidence="7 8">
    <name type="scientific">Symbiochloris irregularis</name>
    <dbReference type="NCBI Taxonomy" id="706552"/>
    <lineage>
        <taxon>Eukaryota</taxon>
        <taxon>Viridiplantae</taxon>
        <taxon>Chlorophyta</taxon>
        <taxon>core chlorophytes</taxon>
        <taxon>Trebouxiophyceae</taxon>
        <taxon>Trebouxiales</taxon>
        <taxon>Trebouxiaceae</taxon>
        <taxon>Symbiochloris</taxon>
    </lineage>
</organism>
<comment type="similarity">
    <text evidence="2">Belongs to the threonine aldolase family.</text>
</comment>
<evidence type="ECO:0000313" key="8">
    <source>
        <dbReference type="Proteomes" id="UP001465755"/>
    </source>
</evidence>
<dbReference type="GO" id="GO:0008732">
    <property type="term" value="F:L-allo-threonine aldolase activity"/>
    <property type="evidence" value="ECO:0007669"/>
    <property type="project" value="TreeGrafter"/>
</dbReference>
<evidence type="ECO:0000256" key="5">
    <source>
        <dbReference type="PIRSR" id="PIRSR017617-1"/>
    </source>
</evidence>
<dbReference type="SUPFAM" id="SSF53383">
    <property type="entry name" value="PLP-dependent transferases"/>
    <property type="match status" value="1"/>
</dbReference>
<evidence type="ECO:0000256" key="1">
    <source>
        <dbReference type="ARBA" id="ARBA00001933"/>
    </source>
</evidence>
<dbReference type="InterPro" id="IPR015422">
    <property type="entry name" value="PyrdxlP-dep_Trfase_small"/>
</dbReference>
<name>A0AAW1NS25_9CHLO</name>
<dbReference type="PIRSF" id="PIRSF017617">
    <property type="entry name" value="Thr_aldolase"/>
    <property type="match status" value="1"/>
</dbReference>
<protein>
    <recommendedName>
        <fullName evidence="6">Aromatic amino acid beta-eliminating lyase/threonine aldolase domain-containing protein</fullName>
    </recommendedName>
</protein>
<evidence type="ECO:0000256" key="4">
    <source>
        <dbReference type="ARBA" id="ARBA00023239"/>
    </source>
</evidence>
<dbReference type="InterPro" id="IPR015424">
    <property type="entry name" value="PyrdxlP-dep_Trfase"/>
</dbReference>
<feature type="domain" description="Aromatic amino acid beta-eliminating lyase/threonine aldolase" evidence="6">
    <location>
        <begin position="1"/>
        <end position="269"/>
    </location>
</feature>
<dbReference type="Pfam" id="PF01212">
    <property type="entry name" value="Beta_elim_lyase"/>
    <property type="match status" value="1"/>
</dbReference>
<keyword evidence="4" id="KW-0456">Lyase</keyword>
<dbReference type="InterPro" id="IPR001597">
    <property type="entry name" value="ArAA_b-elim_lyase/Thr_aldolase"/>
</dbReference>
<keyword evidence="8" id="KW-1185">Reference proteome</keyword>
<dbReference type="EMBL" id="JALJOQ010000204">
    <property type="protein sequence ID" value="KAK9789590.1"/>
    <property type="molecule type" value="Genomic_DNA"/>
</dbReference>
<sequence>MLQAEVGDDVYGEDPEINRLQEEAARLVGKEAALYVCSGTMGNLSAVLAHCNVRGSEVIVGDQSHVYQYEASGISVLGGIGFNVLRNTPDGQLLLDDIKQAIRPEDQHSAVTRCICIETTHNRCGGAVLPLPYLRDLYALAQSKGLAVHMDGARMFNAATALGAPITEITACADSVQFCLSKGLGAPAGSMVAGSKKFIAQVHKLRKMLGGGQRQIGVLAAPGRIALNEMTNRLQEDHDNAQLLAKEIATMPNASLDPGTVQSNIIVFHVQYPYTPSAVVDALKRQGVLAIPFKGGVRMVTHFDVSREDCEAACKALKQVLSKPLAEQNGHANGGAQNGGAYGH</sequence>
<keyword evidence="3" id="KW-0663">Pyridoxal phosphate</keyword>
<comment type="cofactor">
    <cofactor evidence="1">
        <name>pyridoxal 5'-phosphate</name>
        <dbReference type="ChEBI" id="CHEBI:597326"/>
    </cofactor>
</comment>
<proteinExistence type="inferred from homology"/>
<dbReference type="Gene3D" id="3.90.1150.10">
    <property type="entry name" value="Aspartate Aminotransferase, domain 1"/>
    <property type="match status" value="1"/>
</dbReference>
<dbReference type="NCBIfam" id="NF041359">
    <property type="entry name" value="GntG_guanitoxin"/>
    <property type="match status" value="1"/>
</dbReference>
<evidence type="ECO:0000256" key="3">
    <source>
        <dbReference type="ARBA" id="ARBA00022898"/>
    </source>
</evidence>
<dbReference type="GO" id="GO:0006567">
    <property type="term" value="P:L-threonine catabolic process"/>
    <property type="evidence" value="ECO:0007669"/>
    <property type="project" value="TreeGrafter"/>
</dbReference>
<dbReference type="FunFam" id="3.40.640.10:FF:000030">
    <property type="entry name" value="Low-specificity L-threonine aldolase"/>
    <property type="match status" value="1"/>
</dbReference>
<dbReference type="GO" id="GO:0005829">
    <property type="term" value="C:cytosol"/>
    <property type="evidence" value="ECO:0007669"/>
    <property type="project" value="TreeGrafter"/>
</dbReference>
<dbReference type="InterPro" id="IPR015421">
    <property type="entry name" value="PyrdxlP-dep_Trfase_major"/>
</dbReference>